<dbReference type="Proteomes" id="UP000676565">
    <property type="component" value="Unassembled WGS sequence"/>
</dbReference>
<dbReference type="PANTHER" id="PTHR16026:SF0">
    <property type="entry name" value="CARTILAGE ACIDIC PROTEIN 1"/>
    <property type="match status" value="1"/>
</dbReference>
<organism evidence="4 5">
    <name type="scientific">Gemmata palustris</name>
    <dbReference type="NCBI Taxonomy" id="2822762"/>
    <lineage>
        <taxon>Bacteria</taxon>
        <taxon>Pseudomonadati</taxon>
        <taxon>Planctomycetota</taxon>
        <taxon>Planctomycetia</taxon>
        <taxon>Gemmatales</taxon>
        <taxon>Gemmataceae</taxon>
        <taxon>Gemmata</taxon>
    </lineage>
</organism>
<dbReference type="PANTHER" id="PTHR16026">
    <property type="entry name" value="CARTILAGE ACIDIC PROTEIN 1"/>
    <property type="match status" value="1"/>
</dbReference>
<dbReference type="InterPro" id="IPR028994">
    <property type="entry name" value="Integrin_alpha_N"/>
</dbReference>
<dbReference type="Pfam" id="PF07593">
    <property type="entry name" value="UnbV_ASPIC"/>
    <property type="match status" value="1"/>
</dbReference>
<dbReference type="InterPro" id="IPR011519">
    <property type="entry name" value="UnbV_ASPIC"/>
</dbReference>
<evidence type="ECO:0000259" key="3">
    <source>
        <dbReference type="Pfam" id="PF07593"/>
    </source>
</evidence>
<feature type="domain" description="ASPIC/UnbV" evidence="3">
    <location>
        <begin position="505"/>
        <end position="570"/>
    </location>
</feature>
<comment type="caution">
    <text evidence="4">The sequence shown here is derived from an EMBL/GenBank/DDBJ whole genome shotgun (WGS) entry which is preliminary data.</text>
</comment>
<dbReference type="SUPFAM" id="SSF69318">
    <property type="entry name" value="Integrin alpha N-terminal domain"/>
    <property type="match status" value="1"/>
</dbReference>
<dbReference type="EMBL" id="JAGKQQ010000001">
    <property type="protein sequence ID" value="MBP3954825.1"/>
    <property type="molecule type" value="Genomic_DNA"/>
</dbReference>
<proteinExistence type="predicted"/>
<keyword evidence="5" id="KW-1185">Reference proteome</keyword>
<dbReference type="Gene3D" id="2.130.10.130">
    <property type="entry name" value="Integrin alpha, N-terminal"/>
    <property type="match status" value="2"/>
</dbReference>
<sequence>MTCLAVGLASLGCGSKDQAPEAPTPEAPDPDLTGPDFFDDMTASAGIDFAYRNGEEAPHLAILESLGGGVVVIDFDRDGLPDLFLPGGGHYGGADNKQILGHPCRLYHNEGNWKFKDATAPAGLDKLAGGAPWFYTHAATVGDYDRDGWPDLLVTGWGRIALFHNESDGKGGRRFTDVSAAAGLDKDITWATSAAWADFDGDGWPDLFVCQYVDWSFANHPACNYDGKTSDVCPPKRFKGLGSKVYRNTGAGKFPDVSEEAGILKGGEHASKALGVVAVDVNLDGKPDVYVANDTVANFLYVNKSAPGKIRFEEKGLAAGVALDGGGNPNGSMGVDAGDPEGMGKPALWVTNYENEFHALYRNHSAGDRVAFVFATQSSGVGVIGQKFVGWGTGFGDFDLDGWEDIFIANGHAVRFPTGTTRSQKPVLFLNKGAGKFKDITTRGGTYFKQPHLSRGAVLADLDNDGRLDLAVSHTNAPATILRNVLPGRHWVGVELVGAGNRDVVGARITVEAGGRTQTRFAKGGGSYASAPDRRHVVGLGTETKIAKLAVNWPDGSRQEWADVPTDRYHVVTQGKKELGIWQCR</sequence>
<dbReference type="Pfam" id="PF13517">
    <property type="entry name" value="FG-GAP_3"/>
    <property type="match status" value="2"/>
</dbReference>
<name>A0ABS5BMC4_9BACT</name>
<protein>
    <submittedName>
        <fullName evidence="4">CRTAC1 family protein</fullName>
    </submittedName>
</protein>
<dbReference type="RefSeq" id="WP_210652936.1">
    <property type="nucleotide sequence ID" value="NZ_JAGKQQ010000001.1"/>
</dbReference>
<evidence type="ECO:0000256" key="2">
    <source>
        <dbReference type="SAM" id="MobiDB-lite"/>
    </source>
</evidence>
<dbReference type="InterPro" id="IPR027039">
    <property type="entry name" value="Crtac1"/>
</dbReference>
<evidence type="ECO:0000313" key="5">
    <source>
        <dbReference type="Proteomes" id="UP000676565"/>
    </source>
</evidence>
<dbReference type="InterPro" id="IPR013517">
    <property type="entry name" value="FG-GAP"/>
</dbReference>
<reference evidence="4 5" key="1">
    <citation type="submission" date="2021-04" db="EMBL/GenBank/DDBJ databases">
        <authorList>
            <person name="Ivanova A."/>
        </authorList>
    </citation>
    <scope>NUCLEOTIDE SEQUENCE [LARGE SCALE GENOMIC DNA]</scope>
    <source>
        <strain evidence="4 5">G18</strain>
    </source>
</reference>
<evidence type="ECO:0000313" key="4">
    <source>
        <dbReference type="EMBL" id="MBP3954825.1"/>
    </source>
</evidence>
<accession>A0ABS5BMC4</accession>
<feature type="region of interest" description="Disordered" evidence="2">
    <location>
        <begin position="15"/>
        <end position="37"/>
    </location>
</feature>
<evidence type="ECO:0000256" key="1">
    <source>
        <dbReference type="ARBA" id="ARBA00022729"/>
    </source>
</evidence>
<keyword evidence="1" id="KW-0732">Signal</keyword>
<gene>
    <name evidence="4" type="ORF">J8F10_05955</name>
</gene>